<dbReference type="Pfam" id="PF00004">
    <property type="entry name" value="AAA"/>
    <property type="match status" value="1"/>
</dbReference>
<dbReference type="InterPro" id="IPR027417">
    <property type="entry name" value="P-loop_NTPase"/>
</dbReference>
<accession>A0AAW2H7A5</accession>
<dbReference type="Gene3D" id="3.40.50.300">
    <property type="entry name" value="P-loop containing nucleotide triphosphate hydrolases"/>
    <property type="match status" value="3"/>
</dbReference>
<evidence type="ECO:0000256" key="2">
    <source>
        <dbReference type="ARBA" id="ARBA00022741"/>
    </source>
</evidence>
<dbReference type="AlphaFoldDB" id="A0AAW2H7A5"/>
<dbReference type="Pfam" id="PF07724">
    <property type="entry name" value="AAA_2"/>
    <property type="match status" value="1"/>
</dbReference>
<sequence>MKQNFTKLAQSAIEKALQSATANGNQYVEPEHLLRAILDEKKSSMYSVLSGDERAKLVAQLDKMIASLPKISPPQMASMSQSLYFIMMNAEQLTQKYVGIDHLVIASLQIDRIKSLLPGDIRERLERIGQRAGSGGQGADDVSNKIEQFAVDMVEQARQGEFDPVIGRDEEIRLIMEILCKKTKSNPILLVADGKAPGLGKAKIYNVDIGSMVAGAGVRGEFEERLKNVVKEAEQNHNVILFIDEIHCVLCIGATTFDEYRKYIEKDPAFARRFVQVNVLEPSIEDSITMLRGLRERLETHHGTKISDSALVFAAKSAKKYIPNRRLPDIAIDLVDTACASAIISLESEPQEILNVKSKIWSLELEKAALELDLQRKQDPNVQQRLDEVSARINSMMKELEPLELEFKKERVHILESRNLKKKLEECNLKIARAERERDFYTVLDIQNNVIPRIHEKLKAIEGSEIITATHVAEIIGRWTGIPVKRLTLKENERLLEMSARLKSRIYGQDEAVDAVVESILQSRVGLSPKNRPIGAFLFLGPTGVGKTELAKAISFELFDDEKSMVFLDMSDYSNEISITKFIGAPAGYIGYNEGGA</sequence>
<evidence type="ECO:0000256" key="4">
    <source>
        <dbReference type="PROSITE-ProRule" id="PRU01251"/>
    </source>
</evidence>
<dbReference type="PANTHER" id="PTHR11638">
    <property type="entry name" value="ATP-DEPENDENT CLP PROTEASE"/>
    <property type="match status" value="1"/>
</dbReference>
<gene>
    <name evidence="7" type="ORF">PYX00_011352</name>
</gene>
<dbReference type="GO" id="GO:0005524">
    <property type="term" value="F:ATP binding"/>
    <property type="evidence" value="ECO:0007669"/>
    <property type="project" value="UniProtKB-KW"/>
</dbReference>
<dbReference type="InterPro" id="IPR004176">
    <property type="entry name" value="Clp_R_N"/>
</dbReference>
<dbReference type="Gene3D" id="1.10.1780.10">
    <property type="entry name" value="Clp, N-terminal domain"/>
    <property type="match status" value="1"/>
</dbReference>
<dbReference type="CDD" id="cd00009">
    <property type="entry name" value="AAA"/>
    <property type="match status" value="1"/>
</dbReference>
<feature type="domain" description="Clp R" evidence="6">
    <location>
        <begin position="1"/>
        <end position="134"/>
    </location>
</feature>
<name>A0AAW2H7A5_9NEOP</name>
<dbReference type="GO" id="GO:0005737">
    <property type="term" value="C:cytoplasm"/>
    <property type="evidence" value="ECO:0007669"/>
    <property type="project" value="TreeGrafter"/>
</dbReference>
<dbReference type="SUPFAM" id="SSF81923">
    <property type="entry name" value="Double Clp-N motif"/>
    <property type="match status" value="1"/>
</dbReference>
<dbReference type="InterPro" id="IPR041546">
    <property type="entry name" value="ClpA/ClpB_AAA_lid"/>
</dbReference>
<evidence type="ECO:0000256" key="5">
    <source>
        <dbReference type="SAM" id="Coils"/>
    </source>
</evidence>
<reference evidence="7" key="1">
    <citation type="journal article" date="2024" name="Gigascience">
        <title>Chromosome-level genome of the poultry shaft louse Menopon gallinae provides insight into the host-switching and adaptive evolution of parasitic lice.</title>
        <authorList>
            <person name="Xu Y."/>
            <person name="Ma L."/>
            <person name="Liu S."/>
            <person name="Liang Y."/>
            <person name="Liu Q."/>
            <person name="He Z."/>
            <person name="Tian L."/>
            <person name="Duan Y."/>
            <person name="Cai W."/>
            <person name="Li H."/>
            <person name="Song F."/>
        </authorList>
    </citation>
    <scope>NUCLEOTIDE SEQUENCE</scope>
    <source>
        <strain evidence="7">Cailab_2023a</strain>
    </source>
</reference>
<dbReference type="EMBL" id="JARGDH010000006">
    <property type="protein sequence ID" value="KAL0265639.1"/>
    <property type="molecule type" value="Genomic_DNA"/>
</dbReference>
<dbReference type="InterPro" id="IPR001270">
    <property type="entry name" value="ClpA/B"/>
</dbReference>
<dbReference type="PANTHER" id="PTHR11638:SF18">
    <property type="entry name" value="HEAT SHOCK PROTEIN 104"/>
    <property type="match status" value="1"/>
</dbReference>
<keyword evidence="5" id="KW-0175">Coiled coil</keyword>
<dbReference type="Pfam" id="PF17871">
    <property type="entry name" value="AAA_lid_9"/>
    <property type="match status" value="1"/>
</dbReference>
<keyword evidence="1 4" id="KW-0677">Repeat</keyword>
<evidence type="ECO:0000259" key="6">
    <source>
        <dbReference type="PROSITE" id="PS51903"/>
    </source>
</evidence>
<proteinExistence type="predicted"/>
<evidence type="ECO:0000256" key="1">
    <source>
        <dbReference type="ARBA" id="ARBA00022737"/>
    </source>
</evidence>
<dbReference type="GO" id="GO:0034605">
    <property type="term" value="P:cellular response to heat"/>
    <property type="evidence" value="ECO:0007669"/>
    <property type="project" value="TreeGrafter"/>
</dbReference>
<evidence type="ECO:0000313" key="7">
    <source>
        <dbReference type="EMBL" id="KAL0265639.1"/>
    </source>
</evidence>
<dbReference type="PROSITE" id="PS51903">
    <property type="entry name" value="CLP_R"/>
    <property type="match status" value="1"/>
</dbReference>
<dbReference type="GO" id="GO:0016887">
    <property type="term" value="F:ATP hydrolysis activity"/>
    <property type="evidence" value="ECO:0007669"/>
    <property type="project" value="InterPro"/>
</dbReference>
<dbReference type="InterPro" id="IPR003959">
    <property type="entry name" value="ATPase_AAA_core"/>
</dbReference>
<dbReference type="PRINTS" id="PR00300">
    <property type="entry name" value="CLPPROTEASEA"/>
</dbReference>
<evidence type="ECO:0000256" key="3">
    <source>
        <dbReference type="ARBA" id="ARBA00022840"/>
    </source>
</evidence>
<feature type="coiled-coil region" evidence="5">
    <location>
        <begin position="386"/>
        <end position="437"/>
    </location>
</feature>
<keyword evidence="3" id="KW-0067">ATP-binding</keyword>
<dbReference type="InterPro" id="IPR050130">
    <property type="entry name" value="ClpA_ClpB"/>
</dbReference>
<dbReference type="Pfam" id="PF02861">
    <property type="entry name" value="Clp_N"/>
    <property type="match status" value="1"/>
</dbReference>
<dbReference type="SUPFAM" id="SSF52540">
    <property type="entry name" value="P-loop containing nucleoside triphosphate hydrolases"/>
    <property type="match status" value="2"/>
</dbReference>
<keyword evidence="2" id="KW-0547">Nucleotide-binding</keyword>
<protein>
    <recommendedName>
        <fullName evidence="6">Clp R domain-containing protein</fullName>
    </recommendedName>
</protein>
<comment type="caution">
    <text evidence="7">The sequence shown here is derived from an EMBL/GenBank/DDBJ whole genome shotgun (WGS) entry which is preliminary data.</text>
</comment>
<organism evidence="7">
    <name type="scientific">Menopon gallinae</name>
    <name type="common">poultry shaft louse</name>
    <dbReference type="NCBI Taxonomy" id="328185"/>
    <lineage>
        <taxon>Eukaryota</taxon>
        <taxon>Metazoa</taxon>
        <taxon>Ecdysozoa</taxon>
        <taxon>Arthropoda</taxon>
        <taxon>Hexapoda</taxon>
        <taxon>Insecta</taxon>
        <taxon>Pterygota</taxon>
        <taxon>Neoptera</taxon>
        <taxon>Paraneoptera</taxon>
        <taxon>Psocodea</taxon>
        <taxon>Troctomorpha</taxon>
        <taxon>Phthiraptera</taxon>
        <taxon>Amblycera</taxon>
        <taxon>Menoponidae</taxon>
        <taxon>Menopon</taxon>
    </lineage>
</organism>
<dbReference type="InterPro" id="IPR036628">
    <property type="entry name" value="Clp_N_dom_sf"/>
</dbReference>